<keyword evidence="3" id="KW-0732">Signal</keyword>
<feature type="compositionally biased region" description="Pro residues" evidence="11">
    <location>
        <begin position="345"/>
        <end position="372"/>
    </location>
</feature>
<evidence type="ECO:0000256" key="8">
    <source>
        <dbReference type="ARBA" id="ARBA00023157"/>
    </source>
</evidence>
<gene>
    <name evidence="14" type="ORF">DGUA_6G008116</name>
</gene>
<dbReference type="GO" id="GO:0004252">
    <property type="term" value="F:serine-type endopeptidase activity"/>
    <property type="evidence" value="ECO:0007669"/>
    <property type="project" value="InterPro"/>
</dbReference>
<evidence type="ECO:0000256" key="3">
    <source>
        <dbReference type="ARBA" id="ARBA00022729"/>
    </source>
</evidence>
<evidence type="ECO:0000256" key="2">
    <source>
        <dbReference type="ARBA" id="ARBA00022723"/>
    </source>
</evidence>
<dbReference type="InterPro" id="IPR009003">
    <property type="entry name" value="Peptidase_S1_PA"/>
</dbReference>
<comment type="similarity">
    <text evidence="10">Belongs to the peptidase S1 family. CLIP subfamily.</text>
</comment>
<evidence type="ECO:0000256" key="9">
    <source>
        <dbReference type="ARBA" id="ARBA00023180"/>
    </source>
</evidence>
<accession>A0A3B0JBL9</accession>
<evidence type="ECO:0000313" key="14">
    <source>
        <dbReference type="EMBL" id="SPP77432.1"/>
    </source>
</evidence>
<dbReference type="Pfam" id="PF00089">
    <property type="entry name" value="Trypsin"/>
    <property type="match status" value="1"/>
</dbReference>
<keyword evidence="6" id="KW-0106">Calcium</keyword>
<reference evidence="15" key="1">
    <citation type="submission" date="2018-01" db="EMBL/GenBank/DDBJ databases">
        <authorList>
            <person name="Alioto T."/>
            <person name="Alioto T."/>
        </authorList>
    </citation>
    <scope>NUCLEOTIDE SEQUENCE [LARGE SCALE GENOMIC DNA]</scope>
</reference>
<dbReference type="FunFam" id="2.40.10.10:FF:000028">
    <property type="entry name" value="Serine protease easter"/>
    <property type="match status" value="1"/>
</dbReference>
<dbReference type="Gene3D" id="2.40.10.10">
    <property type="entry name" value="Trypsin-like serine proteases"/>
    <property type="match status" value="1"/>
</dbReference>
<evidence type="ECO:0000256" key="5">
    <source>
        <dbReference type="ARBA" id="ARBA00022825"/>
    </source>
</evidence>
<dbReference type="PROSITE" id="PS50240">
    <property type="entry name" value="TRYPSIN_DOM"/>
    <property type="match status" value="1"/>
</dbReference>
<dbReference type="Pfam" id="PF12032">
    <property type="entry name" value="CLIP"/>
    <property type="match status" value="1"/>
</dbReference>
<evidence type="ECO:0000256" key="7">
    <source>
        <dbReference type="ARBA" id="ARBA00023145"/>
    </source>
</evidence>
<dbReference type="GO" id="GO:0006508">
    <property type="term" value="P:proteolysis"/>
    <property type="evidence" value="ECO:0007669"/>
    <property type="project" value="UniProtKB-KW"/>
</dbReference>
<feature type="compositionally biased region" description="Pro residues" evidence="11">
    <location>
        <begin position="85"/>
        <end position="131"/>
    </location>
</feature>
<dbReference type="STRING" id="7266.A0A3B0JBL9"/>
<feature type="region of interest" description="Disordered" evidence="11">
    <location>
        <begin position="337"/>
        <end position="378"/>
    </location>
</feature>
<feature type="region of interest" description="Disordered" evidence="11">
    <location>
        <begin position="85"/>
        <end position="160"/>
    </location>
</feature>
<keyword evidence="5" id="KW-0720">Serine protease</keyword>
<dbReference type="GO" id="GO:0046872">
    <property type="term" value="F:metal ion binding"/>
    <property type="evidence" value="ECO:0007669"/>
    <property type="project" value="UniProtKB-KW"/>
</dbReference>
<feature type="domain" description="Clip" evidence="13">
    <location>
        <begin position="232"/>
        <end position="288"/>
    </location>
</feature>
<dbReference type="InterPro" id="IPR038565">
    <property type="entry name" value="CLIP_sf"/>
</dbReference>
<dbReference type="OMA" id="CPLYPTG"/>
<keyword evidence="1" id="KW-0645">Protease</keyword>
<protein>
    <submittedName>
        <fullName evidence="14">Blast:Proclotting enzyme</fullName>
    </submittedName>
</protein>
<keyword evidence="2" id="KW-0479">Metal-binding</keyword>
<keyword evidence="8" id="KW-1015">Disulfide bond</keyword>
<proteinExistence type="inferred from homology"/>
<dbReference type="CDD" id="cd00190">
    <property type="entry name" value="Tryp_SPc"/>
    <property type="match status" value="1"/>
</dbReference>
<dbReference type="PROSITE" id="PS51888">
    <property type="entry name" value="CLIP"/>
    <property type="match status" value="1"/>
</dbReference>
<dbReference type="PANTHER" id="PTHR24252:SF7">
    <property type="entry name" value="HYALIN"/>
    <property type="match status" value="1"/>
</dbReference>
<sequence length="638" mass="68984">MGITTVHFLANINWRHSSQLLAKQHGRACGYGYVAWKSHKMVLLEEFCVKVYFWPFLSYLASIKGWCPLYPPGYYPVYTWPQPQPQPQPPPFPPLPPTGPLIPPPPALPPTPPGIPTFQPTPPNPQTPFTPPLITTSSSTSTSTTLATTTTTTGVTTTSTAGTTLPVPTCPPQPLVCLPGGVRPLPNCPCIDPRQNAPLVAATGLVGSDMMVFMPLNAGRRRLLRRRRPQTSCHDARFRPGNCLPLTSCSHLVEEYQSEGQLAGSNDFQTFLGRSICGFDGSTFLVCCATDRSSNGRSRKDLQVTTTASSGVFHFSPLAGGSGNPIVLQPTPPLMQGQVVIRPSPNYPAPTQPPPPPPPQLQPQPQPQPQTPPQQQLACGISGATSNRVVGGQEARRGAYPWIAALGYFEESHRNSLKFLCGGSLIHSHYVITSAHCINGLLTLVRLGAHDLSKPTESGAMDFRIRRTVIHEQFDLTSIANDIALIELSGMTSALLTANIAPICLPEAAKFLQQDFVGMNPFVAGWGASKHQGPTSQVLRDAQVPIVARQSCEQSYKSVFRFVQFSDKVICAGSSSVDACQGDSGGPLMMPQLEGSGYRFYLLGLVSFGYECARPNFPGVYTRVASYVPWIRQQISMG</sequence>
<keyword evidence="9" id="KW-0325">Glycoprotein</keyword>
<dbReference type="InterPro" id="IPR043504">
    <property type="entry name" value="Peptidase_S1_PA_chymotrypsin"/>
</dbReference>
<dbReference type="OrthoDB" id="425190at2759"/>
<evidence type="ECO:0000256" key="1">
    <source>
        <dbReference type="ARBA" id="ARBA00022670"/>
    </source>
</evidence>
<dbReference type="InterPro" id="IPR001314">
    <property type="entry name" value="Peptidase_S1A"/>
</dbReference>
<evidence type="ECO:0000256" key="11">
    <source>
        <dbReference type="SAM" id="MobiDB-lite"/>
    </source>
</evidence>
<dbReference type="SMART" id="SM00020">
    <property type="entry name" value="Tryp_SPc"/>
    <property type="match status" value="1"/>
</dbReference>
<dbReference type="PROSITE" id="PS00135">
    <property type="entry name" value="TRYPSIN_SER"/>
    <property type="match status" value="1"/>
</dbReference>
<dbReference type="InterPro" id="IPR022700">
    <property type="entry name" value="CLIP"/>
</dbReference>
<dbReference type="SMART" id="SM00680">
    <property type="entry name" value="CLIP"/>
    <property type="match status" value="1"/>
</dbReference>
<evidence type="ECO:0000256" key="4">
    <source>
        <dbReference type="ARBA" id="ARBA00022801"/>
    </source>
</evidence>
<evidence type="ECO:0000259" key="12">
    <source>
        <dbReference type="PROSITE" id="PS50240"/>
    </source>
</evidence>
<organism evidence="14 15">
    <name type="scientific">Drosophila guanche</name>
    <name type="common">Fruit fly</name>
    <dbReference type="NCBI Taxonomy" id="7266"/>
    <lineage>
        <taxon>Eukaryota</taxon>
        <taxon>Metazoa</taxon>
        <taxon>Ecdysozoa</taxon>
        <taxon>Arthropoda</taxon>
        <taxon>Hexapoda</taxon>
        <taxon>Insecta</taxon>
        <taxon>Pterygota</taxon>
        <taxon>Neoptera</taxon>
        <taxon>Endopterygota</taxon>
        <taxon>Diptera</taxon>
        <taxon>Brachycera</taxon>
        <taxon>Muscomorpha</taxon>
        <taxon>Ephydroidea</taxon>
        <taxon>Drosophilidae</taxon>
        <taxon>Drosophila</taxon>
        <taxon>Sophophora</taxon>
    </lineage>
</organism>
<dbReference type="InterPro" id="IPR001254">
    <property type="entry name" value="Trypsin_dom"/>
</dbReference>
<name>A0A3B0JBL9_DROGU</name>
<dbReference type="SUPFAM" id="SSF50494">
    <property type="entry name" value="Trypsin-like serine proteases"/>
    <property type="match status" value="1"/>
</dbReference>
<keyword evidence="7" id="KW-0865">Zymogen</keyword>
<keyword evidence="15" id="KW-1185">Reference proteome</keyword>
<evidence type="ECO:0000256" key="10">
    <source>
        <dbReference type="ARBA" id="ARBA00024195"/>
    </source>
</evidence>
<dbReference type="PANTHER" id="PTHR24252">
    <property type="entry name" value="ACROSIN-RELATED"/>
    <property type="match status" value="1"/>
</dbReference>
<dbReference type="AlphaFoldDB" id="A0A3B0JBL9"/>
<evidence type="ECO:0000313" key="15">
    <source>
        <dbReference type="Proteomes" id="UP000268350"/>
    </source>
</evidence>
<feature type="compositionally biased region" description="Low complexity" evidence="11">
    <location>
        <begin position="135"/>
        <end position="160"/>
    </location>
</feature>
<dbReference type="EMBL" id="OUUW01000002">
    <property type="protein sequence ID" value="SPP77432.1"/>
    <property type="molecule type" value="Genomic_DNA"/>
</dbReference>
<dbReference type="Proteomes" id="UP000268350">
    <property type="component" value="Unassembled WGS sequence"/>
</dbReference>
<evidence type="ECO:0000259" key="13">
    <source>
        <dbReference type="PROSITE" id="PS51888"/>
    </source>
</evidence>
<keyword evidence="4" id="KW-0378">Hydrolase</keyword>
<evidence type="ECO:0000256" key="6">
    <source>
        <dbReference type="ARBA" id="ARBA00022837"/>
    </source>
</evidence>
<dbReference type="InterPro" id="IPR033116">
    <property type="entry name" value="TRYPSIN_SER"/>
</dbReference>
<dbReference type="PRINTS" id="PR00722">
    <property type="entry name" value="CHYMOTRYPSIN"/>
</dbReference>
<dbReference type="FunFam" id="2.40.10.10:FF:000134">
    <property type="entry name" value="Uncharacterized protein, isoform B"/>
    <property type="match status" value="1"/>
</dbReference>
<dbReference type="Gene3D" id="3.30.1640.30">
    <property type="match status" value="1"/>
</dbReference>
<feature type="domain" description="Peptidase S1" evidence="12">
    <location>
        <begin position="389"/>
        <end position="636"/>
    </location>
</feature>